<dbReference type="SUPFAM" id="SSF52540">
    <property type="entry name" value="P-loop containing nucleoside triphosphate hydrolases"/>
    <property type="match status" value="1"/>
</dbReference>
<dbReference type="Proteomes" id="UP000287969">
    <property type="component" value="Chromosome"/>
</dbReference>
<evidence type="ECO:0000313" key="3">
    <source>
        <dbReference type="EMBL" id="QAT61955.1"/>
    </source>
</evidence>
<reference evidence="4" key="1">
    <citation type="submission" date="2019-01" db="EMBL/GenBank/DDBJ databases">
        <title>Draft genomes of a novel of Sporanaerobacter strains.</title>
        <authorList>
            <person name="Ma S."/>
        </authorList>
    </citation>
    <scope>NUCLEOTIDE SEQUENCE [LARGE SCALE GENOMIC DNA]</scope>
    <source>
        <strain evidence="4">NJN-17</strain>
    </source>
</reference>
<protein>
    <recommendedName>
        <fullName evidence="2">Protein CR006 P-loop domain-containing protein</fullName>
    </recommendedName>
</protein>
<gene>
    <name evidence="3" type="ORF">EQM13_10295</name>
</gene>
<feature type="coiled-coil region" evidence="1">
    <location>
        <begin position="283"/>
        <end position="310"/>
    </location>
</feature>
<dbReference type="Pfam" id="PF13166">
    <property type="entry name" value="AAA_13"/>
    <property type="match status" value="1"/>
</dbReference>
<dbReference type="InterPro" id="IPR027417">
    <property type="entry name" value="P-loop_NTPase"/>
</dbReference>
<accession>A0A410QD86</accession>
<dbReference type="EMBL" id="CP035282">
    <property type="protein sequence ID" value="QAT61955.1"/>
    <property type="molecule type" value="Genomic_DNA"/>
</dbReference>
<keyword evidence="1" id="KW-0175">Coiled coil</keyword>
<evidence type="ECO:0000256" key="1">
    <source>
        <dbReference type="SAM" id="Coils"/>
    </source>
</evidence>
<evidence type="ECO:0000313" key="4">
    <source>
        <dbReference type="Proteomes" id="UP000287969"/>
    </source>
</evidence>
<sequence length="634" mass="73733">MQTYYNQDKADVLVTPKFNKILTFDETFVNQVVFKEKEDEVIGNSFEIFIKTPKYDKMKAQLDIHLNELKKLMEQDTEIIKLRDSLTNLCEKFKITSSGNLDRRGAAGSVLRTNNLYNIPSELKNYECFIRNRDTNIDWIAWKNQGNKFDTVDKCPFCAENLPPTHRKKQEIFSKTYKKADSQNLKEIVDLLNSLQDYINPDKFNMLMKYIKEDTPEKNIEMVMLKLHGELDLLVDKFNNIINFGNKNIAIADISALDDQVNNMEIPKPFFEYFGGEHIDGIIDRIDDKVEKLKNELAKLKREMGELKGIIQGSINESQKDINDFLKTAGINYELEIDTKDEANTKTILKQCFSDDKSKVTNIRGHLSWGERNAFSLILFMYYAKSQNPDLIILDDPISSFDSNKEYAILHRMFKRNIGRKDVSLSGRTVLLLTHDFEPITDFIVLGKLSSEFATASFIWNENGIIKEKQIDPTADIKLITNESRKIALNNNVNIVSRIVFLRKLCELNNRDGEWGYAYDILSCLIHGRDKMCKKICNDKYADINQEDIDRGTVLIKRYIPEYDYDILKNTVYTEEGIKSLYKDEKNKYFRLQLFRQLREITNKIELEPSDDAWVKFIDEKMVLIGCKDNPVTA</sequence>
<organism evidence="3 4">
    <name type="scientific">Acidilutibacter cellobiosedens</name>
    <dbReference type="NCBI Taxonomy" id="2507161"/>
    <lineage>
        <taxon>Bacteria</taxon>
        <taxon>Bacillati</taxon>
        <taxon>Bacillota</taxon>
        <taxon>Tissierellia</taxon>
        <taxon>Tissierellales</taxon>
        <taxon>Acidilutibacteraceae</taxon>
        <taxon>Acidilutibacter</taxon>
    </lineage>
</organism>
<dbReference type="RefSeq" id="WP_128752607.1">
    <property type="nucleotide sequence ID" value="NZ_CP035282.1"/>
</dbReference>
<feature type="domain" description="Protein CR006 P-loop" evidence="2">
    <location>
        <begin position="167"/>
        <end position="438"/>
    </location>
</feature>
<dbReference type="Gene3D" id="3.40.50.300">
    <property type="entry name" value="P-loop containing nucleotide triphosphate hydrolases"/>
    <property type="match status" value="1"/>
</dbReference>
<name>A0A410QD86_9FIRM</name>
<proteinExistence type="predicted"/>
<keyword evidence="4" id="KW-1185">Reference proteome</keyword>
<evidence type="ECO:0000259" key="2">
    <source>
        <dbReference type="Pfam" id="PF13166"/>
    </source>
</evidence>
<dbReference type="KEGG" id="spoa:EQM13_10295"/>
<dbReference type="AlphaFoldDB" id="A0A410QD86"/>
<dbReference type="OrthoDB" id="9795565at2"/>
<dbReference type="InterPro" id="IPR026866">
    <property type="entry name" value="CR006_AAA"/>
</dbReference>